<dbReference type="RefSeq" id="WP_189113147.1">
    <property type="nucleotide sequence ID" value="NZ_BMQC01000003.1"/>
</dbReference>
<feature type="compositionally biased region" description="Pro residues" evidence="1">
    <location>
        <begin position="355"/>
        <end position="370"/>
    </location>
</feature>
<reference evidence="3" key="1">
    <citation type="journal article" date="2014" name="Int. J. Syst. Evol. Microbiol.">
        <title>Complete genome sequence of Corynebacterium casei LMG S-19264T (=DSM 44701T), isolated from a smear-ripened cheese.</title>
        <authorList>
            <consortium name="US DOE Joint Genome Institute (JGI-PGF)"/>
            <person name="Walter F."/>
            <person name="Albersmeier A."/>
            <person name="Kalinowski J."/>
            <person name="Ruckert C."/>
        </authorList>
    </citation>
    <scope>NUCLEOTIDE SEQUENCE</scope>
    <source>
        <strain evidence="3">JCM 3091</strain>
    </source>
</reference>
<name>A0A8J3FHC1_9ACTN</name>
<accession>A0A8J3FHC1</accession>
<dbReference type="Pfam" id="PF14332">
    <property type="entry name" value="DUF4388"/>
    <property type="match status" value="1"/>
</dbReference>
<reference evidence="3" key="2">
    <citation type="submission" date="2020-09" db="EMBL/GenBank/DDBJ databases">
        <authorList>
            <person name="Sun Q."/>
            <person name="Ohkuma M."/>
        </authorList>
    </citation>
    <scope>NUCLEOTIDE SEQUENCE</scope>
    <source>
        <strain evidence="3">JCM 3091</strain>
    </source>
</reference>
<feature type="domain" description="PatA-like N-terminal" evidence="2">
    <location>
        <begin position="11"/>
        <end position="149"/>
    </location>
</feature>
<dbReference type="InterPro" id="IPR025497">
    <property type="entry name" value="PatA-like_N"/>
</dbReference>
<proteinExistence type="predicted"/>
<feature type="compositionally biased region" description="Low complexity" evidence="1">
    <location>
        <begin position="282"/>
        <end position="343"/>
    </location>
</feature>
<dbReference type="EMBL" id="BMQC01000003">
    <property type="protein sequence ID" value="GGK20694.1"/>
    <property type="molecule type" value="Genomic_DNA"/>
</dbReference>
<evidence type="ECO:0000259" key="2">
    <source>
        <dbReference type="Pfam" id="PF14332"/>
    </source>
</evidence>
<gene>
    <name evidence="3" type="ORF">GCM10010124_11550</name>
</gene>
<comment type="caution">
    <text evidence="3">The sequence shown here is derived from an EMBL/GenBank/DDBJ whole genome shotgun (WGS) entry which is preliminary data.</text>
</comment>
<dbReference type="AlphaFoldDB" id="A0A8J3FHC1"/>
<organism evidence="3 4">
    <name type="scientific">Pilimelia terevasa</name>
    <dbReference type="NCBI Taxonomy" id="53372"/>
    <lineage>
        <taxon>Bacteria</taxon>
        <taxon>Bacillati</taxon>
        <taxon>Actinomycetota</taxon>
        <taxon>Actinomycetes</taxon>
        <taxon>Micromonosporales</taxon>
        <taxon>Micromonosporaceae</taxon>
        <taxon>Pilimelia</taxon>
    </lineage>
</organism>
<evidence type="ECO:0000313" key="3">
    <source>
        <dbReference type="EMBL" id="GGK20694.1"/>
    </source>
</evidence>
<protein>
    <recommendedName>
        <fullName evidence="2">PatA-like N-terminal domain-containing protein</fullName>
    </recommendedName>
</protein>
<feature type="region of interest" description="Disordered" evidence="1">
    <location>
        <begin position="252"/>
        <end position="373"/>
    </location>
</feature>
<evidence type="ECO:0000256" key="1">
    <source>
        <dbReference type="SAM" id="MobiDB-lite"/>
    </source>
</evidence>
<dbReference type="Proteomes" id="UP000662200">
    <property type="component" value="Unassembled WGS sequence"/>
</dbReference>
<sequence>MTATSPAEPHRVLAALADTRASGALHIGSDPPGVLHLVGGAVTHASSPLAPGVGELLTIGGRLSGEVWRLAVDAGTPEHRVGPLLVEQGHLTRGELELCVLGVIYDATYFVLVPRAVPVRFEPDRPHWLGAVAAVPVPALVGETARRRRALTEILDRPEVDSTPVVPVPRLRRDRIRLSGLQWELIVHADGQRTPTGLARRLGRASYACLQETRRLAAEGLVRMPPANRVGAGAGYALPAAAAGLPSAGRREAHTVEVPAQRGARLSPAPGAGPAVGRHVAEAAPAGPPRAEAPTGAGPAAPTQTGASAGAAGPAAGTPSADGVPGSPRAGAPPGGDAAAGPGRSPGGSGLPRRQPAPRPPGDAAPPVAPPDEALLLRLRSALWGMA</sequence>
<keyword evidence="4" id="KW-1185">Reference proteome</keyword>
<evidence type="ECO:0000313" key="4">
    <source>
        <dbReference type="Proteomes" id="UP000662200"/>
    </source>
</evidence>